<evidence type="ECO:0000313" key="5">
    <source>
        <dbReference type="Proteomes" id="UP000285376"/>
    </source>
</evidence>
<reference evidence="4 5" key="1">
    <citation type="submission" date="2018-08" db="EMBL/GenBank/DDBJ databases">
        <title>Whole genome sequence analysis of Dermacoccus abyssi bacteria isolated from Deep Mariana trench Micromonospora spp reveals genes involved in the environmental adaptation and production of secondary metabolites.</title>
        <authorList>
            <person name="Abdel-Mageed W.M."/>
            <person name="Lehri B."/>
            <person name="Nouioui I."/>
            <person name="Goodfellow I."/>
            <person name="Jaspars M."/>
            <person name="Karlyshev A."/>
        </authorList>
    </citation>
    <scope>NUCLEOTIDE SEQUENCE [LARGE SCALE GENOMIC DNA]</scope>
    <source>
        <strain evidence="4 5">MT1.1</strain>
    </source>
</reference>
<dbReference type="SUPFAM" id="SSF55729">
    <property type="entry name" value="Acyl-CoA N-acyltransferases (Nat)"/>
    <property type="match status" value="1"/>
</dbReference>
<accession>A0A417Z3K9</accession>
<comment type="caution">
    <text evidence="4">The sequence shown here is derived from an EMBL/GenBank/DDBJ whole genome shotgun (WGS) entry which is preliminary data.</text>
</comment>
<protein>
    <submittedName>
        <fullName evidence="4">GNAT family N-acetyltransferase</fullName>
    </submittedName>
</protein>
<evidence type="ECO:0000256" key="2">
    <source>
        <dbReference type="ARBA" id="ARBA00023315"/>
    </source>
</evidence>
<dbReference type="Pfam" id="PF00583">
    <property type="entry name" value="Acetyltransf_1"/>
    <property type="match status" value="1"/>
</dbReference>
<evidence type="ECO:0000256" key="1">
    <source>
        <dbReference type="ARBA" id="ARBA00022679"/>
    </source>
</evidence>
<dbReference type="PROSITE" id="PS51186">
    <property type="entry name" value="GNAT"/>
    <property type="match status" value="1"/>
</dbReference>
<evidence type="ECO:0000313" key="4">
    <source>
        <dbReference type="EMBL" id="RHW45156.1"/>
    </source>
</evidence>
<dbReference type="AlphaFoldDB" id="A0A417Z3K9"/>
<feature type="domain" description="N-acetyltransferase" evidence="3">
    <location>
        <begin position="9"/>
        <end position="160"/>
    </location>
</feature>
<sequence>MAQDGTMTIEISYATEADIDDVASLFEQYRSFYGKAPTHDARTFLEERVAGGQSLVLVARDGYRVVGFAQAYRAFDSIRLAHEWILTDLFVDGAARGRRVGGGLVDALVTSARDNGAHAVIVETEADNGYAHRLYESRGFEQARDTGRSVRYALHLRDHH</sequence>
<dbReference type="GO" id="GO:0016747">
    <property type="term" value="F:acyltransferase activity, transferring groups other than amino-acyl groups"/>
    <property type="evidence" value="ECO:0007669"/>
    <property type="project" value="InterPro"/>
</dbReference>
<keyword evidence="1 4" id="KW-0808">Transferase</keyword>
<dbReference type="Proteomes" id="UP000285376">
    <property type="component" value="Unassembled WGS sequence"/>
</dbReference>
<dbReference type="CDD" id="cd04301">
    <property type="entry name" value="NAT_SF"/>
    <property type="match status" value="1"/>
</dbReference>
<dbReference type="InterPro" id="IPR050832">
    <property type="entry name" value="Bact_Acetyltransf"/>
</dbReference>
<evidence type="ECO:0000259" key="3">
    <source>
        <dbReference type="PROSITE" id="PS51186"/>
    </source>
</evidence>
<dbReference type="Gene3D" id="3.40.630.30">
    <property type="match status" value="1"/>
</dbReference>
<gene>
    <name evidence="4" type="ORF">D1832_09890</name>
</gene>
<dbReference type="EMBL" id="QWLM01000011">
    <property type="protein sequence ID" value="RHW45156.1"/>
    <property type="molecule type" value="Genomic_DNA"/>
</dbReference>
<dbReference type="PANTHER" id="PTHR43877">
    <property type="entry name" value="AMINOALKYLPHOSPHONATE N-ACETYLTRANSFERASE-RELATED-RELATED"/>
    <property type="match status" value="1"/>
</dbReference>
<dbReference type="InterPro" id="IPR000182">
    <property type="entry name" value="GNAT_dom"/>
</dbReference>
<dbReference type="InterPro" id="IPR016181">
    <property type="entry name" value="Acyl_CoA_acyltransferase"/>
</dbReference>
<proteinExistence type="predicted"/>
<keyword evidence="2" id="KW-0012">Acyltransferase</keyword>
<organism evidence="4 5">
    <name type="scientific">Dermacoccus abyssi</name>
    <dbReference type="NCBI Taxonomy" id="322596"/>
    <lineage>
        <taxon>Bacteria</taxon>
        <taxon>Bacillati</taxon>
        <taxon>Actinomycetota</taxon>
        <taxon>Actinomycetes</taxon>
        <taxon>Micrococcales</taxon>
        <taxon>Dermacoccaceae</taxon>
        <taxon>Dermacoccus</taxon>
    </lineage>
</organism>
<name>A0A417Z3K9_9MICO</name>